<dbReference type="Gene3D" id="3.90.550.10">
    <property type="entry name" value="Spore Coat Polysaccharide Biosynthesis Protein SpsA, Chain A"/>
    <property type="match status" value="1"/>
</dbReference>
<dbReference type="EMBL" id="BARV01019904">
    <property type="protein sequence ID" value="GAI21283.1"/>
    <property type="molecule type" value="Genomic_DNA"/>
</dbReference>
<dbReference type="Pfam" id="PF00535">
    <property type="entry name" value="Glycos_transf_2"/>
    <property type="match status" value="1"/>
</dbReference>
<dbReference type="InterPro" id="IPR001173">
    <property type="entry name" value="Glyco_trans_2-like"/>
</dbReference>
<gene>
    <name evidence="2" type="ORF">S06H3_33361</name>
</gene>
<accession>X1LQ94</accession>
<feature type="domain" description="Glycosyltransferase 2-like" evidence="1">
    <location>
        <begin position="5"/>
        <end position="107"/>
    </location>
</feature>
<proteinExistence type="predicted"/>
<feature type="non-terminal residue" evidence="2">
    <location>
        <position position="1"/>
    </location>
</feature>
<evidence type="ECO:0000313" key="2">
    <source>
        <dbReference type="EMBL" id="GAI21283.1"/>
    </source>
</evidence>
<dbReference type="PANTHER" id="PTHR43685">
    <property type="entry name" value="GLYCOSYLTRANSFERASE"/>
    <property type="match status" value="1"/>
</dbReference>
<protein>
    <recommendedName>
        <fullName evidence="1">Glycosyltransferase 2-like domain-containing protein</fullName>
    </recommendedName>
</protein>
<dbReference type="AlphaFoldDB" id="X1LQ94"/>
<name>X1LQ94_9ZZZZ</name>
<sequence>YKIKENDFKEVLCSLENQTVRDFELILVDNGNSWDLESLVGRCRLSGIYFKLKRNYGLNIGRNIGAHQAKGDILIFLDDDGLPREDFVAGHLEAHQRYNILAARGKIAPRTKTVYNKIQSHYDLGSQSFPYLVNTEGNSSFGREMFLSLSGVDERLEGAGGHEGAEITYRIVGSTGDQSKAIYYPRAVIRHNYARGLIHYLKKQIRHKKYQRLLKKENPELFNFIKSYKIKKRTPLRLSLIDRIKIRLIKTTEKIVLVFS</sequence>
<dbReference type="PANTHER" id="PTHR43685:SF3">
    <property type="entry name" value="SLR2126 PROTEIN"/>
    <property type="match status" value="1"/>
</dbReference>
<dbReference type="InterPro" id="IPR029044">
    <property type="entry name" value="Nucleotide-diphossugar_trans"/>
</dbReference>
<organism evidence="2">
    <name type="scientific">marine sediment metagenome</name>
    <dbReference type="NCBI Taxonomy" id="412755"/>
    <lineage>
        <taxon>unclassified sequences</taxon>
        <taxon>metagenomes</taxon>
        <taxon>ecological metagenomes</taxon>
    </lineage>
</organism>
<dbReference type="CDD" id="cd00761">
    <property type="entry name" value="Glyco_tranf_GTA_type"/>
    <property type="match status" value="1"/>
</dbReference>
<dbReference type="SUPFAM" id="SSF53448">
    <property type="entry name" value="Nucleotide-diphospho-sugar transferases"/>
    <property type="match status" value="1"/>
</dbReference>
<reference evidence="2" key="1">
    <citation type="journal article" date="2014" name="Front. Microbiol.">
        <title>High frequency of phylogenetically diverse reductive dehalogenase-homologous genes in deep subseafloor sedimentary metagenomes.</title>
        <authorList>
            <person name="Kawai M."/>
            <person name="Futagami T."/>
            <person name="Toyoda A."/>
            <person name="Takaki Y."/>
            <person name="Nishi S."/>
            <person name="Hori S."/>
            <person name="Arai W."/>
            <person name="Tsubouchi T."/>
            <person name="Morono Y."/>
            <person name="Uchiyama I."/>
            <person name="Ito T."/>
            <person name="Fujiyama A."/>
            <person name="Inagaki F."/>
            <person name="Takami H."/>
        </authorList>
    </citation>
    <scope>NUCLEOTIDE SEQUENCE</scope>
    <source>
        <strain evidence="2">Expedition CK06-06</strain>
    </source>
</reference>
<comment type="caution">
    <text evidence="2">The sequence shown here is derived from an EMBL/GenBank/DDBJ whole genome shotgun (WGS) entry which is preliminary data.</text>
</comment>
<evidence type="ECO:0000259" key="1">
    <source>
        <dbReference type="Pfam" id="PF00535"/>
    </source>
</evidence>
<dbReference type="InterPro" id="IPR050834">
    <property type="entry name" value="Glycosyltransf_2"/>
</dbReference>